<feature type="chain" id="PRO_5027013141" evidence="2">
    <location>
        <begin position="25"/>
        <end position="244"/>
    </location>
</feature>
<sequence>MSVKRRGFYFALMVCVLSVSTASAAEWRQKKEYRDDFGASVEIQATYYAAEYVERSTQDQAQKNLWTADEAEDYRYNLLQQLKLDDTIPVFIRFTNRGPAIRMAPFESQVTLTVGKHRLSPVDYDKRFNFKITDEREGFVYFPRYDSKGKPYLTPKVKTVKFTIDGAITPVTLGKTIDFFWDVKDDDPNKLLQGKSGARMEMDRLNKRVGNLTKEGKELQDRLNEIQEELSKLNKRMMELQKEI</sequence>
<keyword evidence="2" id="KW-0732">Signal</keyword>
<protein>
    <submittedName>
        <fullName evidence="3">Uncharacterized protein</fullName>
    </submittedName>
</protein>
<reference evidence="3 4" key="1">
    <citation type="submission" date="2019-08" db="EMBL/GenBank/DDBJ databases">
        <title>In-depth cultivation of the pig gut microbiome towards novel bacterial diversity and tailored functional studies.</title>
        <authorList>
            <person name="Wylensek D."/>
            <person name="Hitch T.C.A."/>
            <person name="Clavel T."/>
        </authorList>
    </citation>
    <scope>NUCLEOTIDE SEQUENCE [LARGE SCALE GENOMIC DNA]</scope>
    <source>
        <strain evidence="3 4">SM-530-WT-4B</strain>
    </source>
</reference>
<evidence type="ECO:0000256" key="1">
    <source>
        <dbReference type="SAM" id="Coils"/>
    </source>
</evidence>
<keyword evidence="1" id="KW-0175">Coiled coil</keyword>
<organism evidence="3 4">
    <name type="scientific">Pyramidobacter porci</name>
    <dbReference type="NCBI Taxonomy" id="2605789"/>
    <lineage>
        <taxon>Bacteria</taxon>
        <taxon>Thermotogati</taxon>
        <taxon>Synergistota</taxon>
        <taxon>Synergistia</taxon>
        <taxon>Synergistales</taxon>
        <taxon>Dethiosulfovibrionaceae</taxon>
        <taxon>Pyramidobacter</taxon>
    </lineage>
</organism>
<dbReference type="RefSeq" id="WP_154527768.1">
    <property type="nucleotide sequence ID" value="NZ_JAXDZJ010000160.1"/>
</dbReference>
<evidence type="ECO:0000313" key="3">
    <source>
        <dbReference type="EMBL" id="MST54638.1"/>
    </source>
</evidence>
<proteinExistence type="predicted"/>
<evidence type="ECO:0000313" key="4">
    <source>
        <dbReference type="Proteomes" id="UP000473699"/>
    </source>
</evidence>
<evidence type="ECO:0000256" key="2">
    <source>
        <dbReference type="SAM" id="SignalP"/>
    </source>
</evidence>
<feature type="coiled-coil region" evidence="1">
    <location>
        <begin position="195"/>
        <end position="243"/>
    </location>
</feature>
<dbReference type="AlphaFoldDB" id="A0A6L5Y9H1"/>
<dbReference type="EMBL" id="VUNH01000001">
    <property type="protein sequence ID" value="MST54638.1"/>
    <property type="molecule type" value="Genomic_DNA"/>
</dbReference>
<gene>
    <name evidence="3" type="ORF">FYJ74_01030</name>
</gene>
<comment type="caution">
    <text evidence="3">The sequence shown here is derived from an EMBL/GenBank/DDBJ whole genome shotgun (WGS) entry which is preliminary data.</text>
</comment>
<dbReference type="Proteomes" id="UP000473699">
    <property type="component" value="Unassembled WGS sequence"/>
</dbReference>
<name>A0A6L5Y9H1_9BACT</name>
<keyword evidence="4" id="KW-1185">Reference proteome</keyword>
<feature type="signal peptide" evidence="2">
    <location>
        <begin position="1"/>
        <end position="24"/>
    </location>
</feature>
<accession>A0A6L5Y9H1</accession>